<feature type="domain" description="Transferrin-binding protein B C-lobe/N-lobe beta-barrel" evidence="3">
    <location>
        <begin position="146"/>
        <end position="262"/>
    </location>
</feature>
<feature type="chain" id="PRO_5016896689" evidence="2">
    <location>
        <begin position="22"/>
        <end position="262"/>
    </location>
</feature>
<organism evidence="4 5">
    <name type="scientific">Actinobacillus lignieresii</name>
    <dbReference type="NCBI Taxonomy" id="720"/>
    <lineage>
        <taxon>Bacteria</taxon>
        <taxon>Pseudomonadati</taxon>
        <taxon>Pseudomonadota</taxon>
        <taxon>Gammaproteobacteria</taxon>
        <taxon>Pasteurellales</taxon>
        <taxon>Pasteurellaceae</taxon>
        <taxon>Actinobacillus</taxon>
    </lineage>
</organism>
<dbReference type="PROSITE" id="PS51257">
    <property type="entry name" value="PROKAR_LIPOPROTEIN"/>
    <property type="match status" value="1"/>
</dbReference>
<evidence type="ECO:0000313" key="4">
    <source>
        <dbReference type="EMBL" id="SUT93561.1"/>
    </source>
</evidence>
<evidence type="ECO:0000256" key="2">
    <source>
        <dbReference type="SAM" id="SignalP"/>
    </source>
</evidence>
<dbReference type="NCBIfam" id="NF041636">
    <property type="entry name" value="slam_lipo"/>
    <property type="match status" value="1"/>
</dbReference>
<dbReference type="SUPFAM" id="SSF56925">
    <property type="entry name" value="OMPA-like"/>
    <property type="match status" value="1"/>
</dbReference>
<evidence type="ECO:0000256" key="1">
    <source>
        <dbReference type="SAM" id="MobiDB-lite"/>
    </source>
</evidence>
<name>A0A380TZV7_ACTLI</name>
<dbReference type="InterPro" id="IPR054843">
    <property type="entry name" value="Slam_hemophilin_C"/>
</dbReference>
<dbReference type="Gene3D" id="2.40.160.90">
    <property type="match status" value="1"/>
</dbReference>
<gene>
    <name evidence="4" type="primary">tbpB_2</name>
    <name evidence="4" type="ORF">NCTC4191_01272</name>
</gene>
<proteinExistence type="predicted"/>
<keyword evidence="2" id="KW-0732">Signal</keyword>
<evidence type="ECO:0000313" key="5">
    <source>
        <dbReference type="Proteomes" id="UP000254253"/>
    </source>
</evidence>
<dbReference type="InterPro" id="IPR011250">
    <property type="entry name" value="OMP/PagP_B-barrel"/>
</dbReference>
<feature type="compositionally biased region" description="Polar residues" evidence="1">
    <location>
        <begin position="40"/>
        <end position="56"/>
    </location>
</feature>
<dbReference type="InterPro" id="IPR001677">
    <property type="entry name" value="TbpB_B_D"/>
</dbReference>
<dbReference type="AlphaFoldDB" id="A0A380TZV7"/>
<sequence length="262" mass="27357">MQKIAKLGLSILVGLVLSACGSGGGNSSNTAKNPPIADNTPKTNNPSQSNNIPSTSDTGAALILANQDDNVVEKRVEINDPSTSTLNVDGKAIRVSYKNSGIYAGTWLNINGLHACCDKYSAVRFGIVKDGEKGYMFYNGSPTKSMPTSGTATYNGYALVTGNSAQFKDKDWLDGTSKFDVDFGTKKLNGTLNVDTLDAVNIAADISGNSFAGTANSAGFSTQAKVEGKFYGDNAKELGGMFKDNSKIGDDKAWGGVFGASQ</sequence>
<feature type="signal peptide" evidence="2">
    <location>
        <begin position="1"/>
        <end position="21"/>
    </location>
</feature>
<dbReference type="RefSeq" id="WP_115590589.1">
    <property type="nucleotide sequence ID" value="NZ_LR134169.1"/>
</dbReference>
<keyword evidence="5" id="KW-1185">Reference proteome</keyword>
<dbReference type="Proteomes" id="UP000254253">
    <property type="component" value="Unassembled WGS sequence"/>
</dbReference>
<dbReference type="Pfam" id="PF01298">
    <property type="entry name" value="TbpB_B_D"/>
    <property type="match status" value="1"/>
</dbReference>
<reference evidence="4 5" key="1">
    <citation type="submission" date="2018-06" db="EMBL/GenBank/DDBJ databases">
        <authorList>
            <consortium name="Pathogen Informatics"/>
            <person name="Doyle S."/>
        </authorList>
    </citation>
    <scope>NUCLEOTIDE SEQUENCE [LARGE SCALE GENOMIC DNA]</scope>
    <source>
        <strain evidence="4 5">NCTC4191</strain>
    </source>
</reference>
<dbReference type="EMBL" id="UFRN01000002">
    <property type="protein sequence ID" value="SUT93561.1"/>
    <property type="molecule type" value="Genomic_DNA"/>
</dbReference>
<evidence type="ECO:0000259" key="3">
    <source>
        <dbReference type="Pfam" id="PF01298"/>
    </source>
</evidence>
<accession>A0A380TZV7</accession>
<protein>
    <submittedName>
        <fullName evidence="4">Transferrin-binding protein</fullName>
    </submittedName>
</protein>
<feature type="region of interest" description="Disordered" evidence="1">
    <location>
        <begin position="24"/>
        <end position="56"/>
    </location>
</feature>